<protein>
    <submittedName>
        <fullName evidence="1">Uncharacterized protein</fullName>
    </submittedName>
</protein>
<dbReference type="Proteomes" id="UP000887159">
    <property type="component" value="Unassembled WGS sequence"/>
</dbReference>
<name>A0A8X6S039_TRICX</name>
<keyword evidence="2" id="KW-1185">Reference proteome</keyword>
<gene>
    <name evidence="1" type="ORF">TNCV_5098661</name>
</gene>
<proteinExistence type="predicted"/>
<dbReference type="AlphaFoldDB" id="A0A8X6S039"/>
<evidence type="ECO:0000313" key="2">
    <source>
        <dbReference type="Proteomes" id="UP000887159"/>
    </source>
</evidence>
<accession>A0A8X6S039</accession>
<dbReference type="EMBL" id="BMAU01021232">
    <property type="protein sequence ID" value="GFY02005.1"/>
    <property type="molecule type" value="Genomic_DNA"/>
</dbReference>
<sequence length="105" mass="12022">MSLEIALVSSLEKEGRLWKVMVGVGIPPYPRMKQHSPHWTFICIENRTRASKAMLRHQLRCVSRVISYQRRMPTGMQHRSNKVSNAAQSGSVRPFPLIYIAMTQG</sequence>
<evidence type="ECO:0000313" key="1">
    <source>
        <dbReference type="EMBL" id="GFY02005.1"/>
    </source>
</evidence>
<comment type="caution">
    <text evidence="1">The sequence shown here is derived from an EMBL/GenBank/DDBJ whole genome shotgun (WGS) entry which is preliminary data.</text>
</comment>
<organism evidence="1 2">
    <name type="scientific">Trichonephila clavipes</name>
    <name type="common">Golden silk orbweaver</name>
    <name type="synonym">Nephila clavipes</name>
    <dbReference type="NCBI Taxonomy" id="2585209"/>
    <lineage>
        <taxon>Eukaryota</taxon>
        <taxon>Metazoa</taxon>
        <taxon>Ecdysozoa</taxon>
        <taxon>Arthropoda</taxon>
        <taxon>Chelicerata</taxon>
        <taxon>Arachnida</taxon>
        <taxon>Araneae</taxon>
        <taxon>Araneomorphae</taxon>
        <taxon>Entelegynae</taxon>
        <taxon>Araneoidea</taxon>
        <taxon>Nephilidae</taxon>
        <taxon>Trichonephila</taxon>
    </lineage>
</organism>
<reference evidence="1" key="1">
    <citation type="submission" date="2020-08" db="EMBL/GenBank/DDBJ databases">
        <title>Multicomponent nature underlies the extraordinary mechanical properties of spider dragline silk.</title>
        <authorList>
            <person name="Kono N."/>
            <person name="Nakamura H."/>
            <person name="Mori M."/>
            <person name="Yoshida Y."/>
            <person name="Ohtoshi R."/>
            <person name="Malay A.D."/>
            <person name="Moran D.A.P."/>
            <person name="Tomita M."/>
            <person name="Numata K."/>
            <person name="Arakawa K."/>
        </authorList>
    </citation>
    <scope>NUCLEOTIDE SEQUENCE</scope>
</reference>